<feature type="transmembrane region" description="Helical" evidence="3">
    <location>
        <begin position="72"/>
        <end position="92"/>
    </location>
</feature>
<keyword evidence="3" id="KW-1133">Transmembrane helix</keyword>
<evidence type="ECO:0000256" key="1">
    <source>
        <dbReference type="ARBA" id="ARBA00022967"/>
    </source>
</evidence>
<dbReference type="GO" id="GO:0055070">
    <property type="term" value="P:copper ion homeostasis"/>
    <property type="evidence" value="ECO:0007669"/>
    <property type="project" value="TreeGrafter"/>
</dbReference>
<sequence length="617" mass="65694">MGIDIFLAMGDILVAAALTWLIVWYFLGPLSHGDVHTVPLQSPAEAPSSSGTAGKADLEARLASLGTLRRHMVRLTVIAAVLTAPVLAIDLADRLAPGLLPDWLTSPWIQAILITPVIFYCGKPIYQEGWGRMKDRRTDVNSLLTIATTLAYAYSLAACALPALLPEGSRQPYFDVVGVVVTLALFGRASELSVRLVAMSGRLDGNRQSDGQPAFNRLVSAAINASSSAQEQVDLLIARAEPMIMIVAVWTFMLWLLAGPQPHLAHAVANAVGVLVIASPTALAIAIPLSFRAALGAGLEHGILVTSPGAMGRLAATRVVVMDESALPTGENLSAGGTASTLLARTATHLRSLGVSSVVMDHRSGSDPNQDPVERAARQAGVDTLFTGVDARRKARWVGLLVQDLNRQSAQDVRRKKGQKRPGRLAFAAAGEAEPQAQCAAQVHVRMGSEPNPPEPENTAVNSANRPEEATPDLLLESGDLGGIARSIDLARATRRTINGNLGWGYAYNTVAVLLATGLTYPLFGWMLNPMVAPIATVIAALLPIMNIHRLGRLSRLGRRWKALAEAKPEQLPTLAAHRPQVIADGGRQSPIRSESPDRPQGSSDLAHPDQPDRTRQ</sequence>
<dbReference type="Gene3D" id="3.40.50.1000">
    <property type="entry name" value="HAD superfamily/HAD-like"/>
    <property type="match status" value="1"/>
</dbReference>
<feature type="transmembrane region" description="Helical" evidence="3">
    <location>
        <begin position="6"/>
        <end position="27"/>
    </location>
</feature>
<evidence type="ECO:0000313" key="4">
    <source>
        <dbReference type="EMBL" id="RBP99476.1"/>
    </source>
</evidence>
<feature type="transmembrane region" description="Helical" evidence="3">
    <location>
        <begin position="531"/>
        <end position="552"/>
    </location>
</feature>
<feature type="transmembrane region" description="Helical" evidence="3">
    <location>
        <begin position="505"/>
        <end position="525"/>
    </location>
</feature>
<keyword evidence="3" id="KW-0812">Transmembrane</keyword>
<feature type="transmembrane region" description="Helical" evidence="3">
    <location>
        <begin position="143"/>
        <end position="164"/>
    </location>
</feature>
<evidence type="ECO:0000256" key="2">
    <source>
        <dbReference type="SAM" id="MobiDB-lite"/>
    </source>
</evidence>
<dbReference type="AlphaFoldDB" id="A0A366KCL2"/>
<dbReference type="PANTHER" id="PTHR43520">
    <property type="entry name" value="ATP7, ISOFORM B"/>
    <property type="match status" value="1"/>
</dbReference>
<gene>
    <name evidence="4" type="ORF">CRD59_03670</name>
</gene>
<name>A0A366KCL2_9BIFI</name>
<feature type="transmembrane region" description="Helical" evidence="3">
    <location>
        <begin position="236"/>
        <end position="258"/>
    </location>
</feature>
<dbReference type="EMBL" id="PDCH01000005">
    <property type="protein sequence ID" value="RBP99476.1"/>
    <property type="molecule type" value="Genomic_DNA"/>
</dbReference>
<dbReference type="RefSeq" id="WP_113853247.1">
    <property type="nucleotide sequence ID" value="NZ_PDCH01000005.1"/>
</dbReference>
<feature type="transmembrane region" description="Helical" evidence="3">
    <location>
        <begin position="104"/>
        <end position="122"/>
    </location>
</feature>
<feature type="transmembrane region" description="Helical" evidence="3">
    <location>
        <begin position="264"/>
        <end position="287"/>
    </location>
</feature>
<reference evidence="4 5" key="1">
    <citation type="submission" date="2017-10" db="EMBL/GenBank/DDBJ databases">
        <title>Bifidobacterium xylocopum sp. nov. and Bifidobacterium aemilianum sp. nov., from the carpenter bee (Xylocopa violacea) digestive tract.</title>
        <authorList>
            <person name="Alberoni D."/>
            <person name="Baffoni L."/>
            <person name="Di Gioia D."/>
            <person name="Gaggia F."/>
            <person name="Biavati B."/>
        </authorList>
    </citation>
    <scope>NUCLEOTIDE SEQUENCE [LARGE SCALE GENOMIC DNA]</scope>
    <source>
        <strain evidence="4 5">XV2</strain>
    </source>
</reference>
<keyword evidence="5" id="KW-1185">Reference proteome</keyword>
<dbReference type="InterPro" id="IPR023214">
    <property type="entry name" value="HAD_sf"/>
</dbReference>
<protein>
    <recommendedName>
        <fullName evidence="6">ATPase P</fullName>
    </recommendedName>
</protein>
<evidence type="ECO:0008006" key="6">
    <source>
        <dbReference type="Google" id="ProtNLM"/>
    </source>
</evidence>
<dbReference type="Proteomes" id="UP000252345">
    <property type="component" value="Unassembled WGS sequence"/>
</dbReference>
<feature type="compositionally biased region" description="Basic and acidic residues" evidence="2">
    <location>
        <begin position="607"/>
        <end position="617"/>
    </location>
</feature>
<proteinExistence type="predicted"/>
<accession>A0A366KCL2</accession>
<feature type="region of interest" description="Disordered" evidence="2">
    <location>
        <begin position="575"/>
        <end position="617"/>
    </location>
</feature>
<dbReference type="OrthoDB" id="3240599at2"/>
<dbReference type="GO" id="GO:0005507">
    <property type="term" value="F:copper ion binding"/>
    <property type="evidence" value="ECO:0007669"/>
    <property type="project" value="TreeGrafter"/>
</dbReference>
<keyword evidence="1" id="KW-1278">Translocase</keyword>
<dbReference type="GO" id="GO:0016020">
    <property type="term" value="C:membrane"/>
    <property type="evidence" value="ECO:0007669"/>
    <property type="project" value="TreeGrafter"/>
</dbReference>
<dbReference type="PANTHER" id="PTHR43520:SF8">
    <property type="entry name" value="P-TYPE CU(+) TRANSPORTER"/>
    <property type="match status" value="1"/>
</dbReference>
<keyword evidence="3" id="KW-0472">Membrane</keyword>
<comment type="caution">
    <text evidence="4">The sequence shown here is derived from an EMBL/GenBank/DDBJ whole genome shotgun (WGS) entry which is preliminary data.</text>
</comment>
<organism evidence="4 5">
    <name type="scientific">Bifidobacterium xylocopae</name>
    <dbReference type="NCBI Taxonomy" id="2493119"/>
    <lineage>
        <taxon>Bacteria</taxon>
        <taxon>Bacillati</taxon>
        <taxon>Actinomycetota</taxon>
        <taxon>Actinomycetes</taxon>
        <taxon>Bifidobacteriales</taxon>
        <taxon>Bifidobacteriaceae</taxon>
        <taxon>Bifidobacterium</taxon>
    </lineage>
</organism>
<evidence type="ECO:0000313" key="5">
    <source>
        <dbReference type="Proteomes" id="UP000252345"/>
    </source>
</evidence>
<evidence type="ECO:0000256" key="3">
    <source>
        <dbReference type="SAM" id="Phobius"/>
    </source>
</evidence>
<feature type="transmembrane region" description="Helical" evidence="3">
    <location>
        <begin position="176"/>
        <end position="198"/>
    </location>
</feature>
<dbReference type="GO" id="GO:0043682">
    <property type="term" value="F:P-type divalent copper transporter activity"/>
    <property type="evidence" value="ECO:0007669"/>
    <property type="project" value="TreeGrafter"/>
</dbReference>